<evidence type="ECO:0000256" key="2">
    <source>
        <dbReference type="ARBA" id="ARBA00006472"/>
    </source>
</evidence>
<evidence type="ECO:0000256" key="4">
    <source>
        <dbReference type="HAMAP-Rule" id="MF_00434"/>
    </source>
</evidence>
<organism evidence="5 6">
    <name type="scientific">Asticcacaulis taihuensis</name>
    <dbReference type="NCBI Taxonomy" id="260084"/>
    <lineage>
        <taxon>Bacteria</taxon>
        <taxon>Pseudomonadati</taxon>
        <taxon>Pseudomonadota</taxon>
        <taxon>Alphaproteobacteria</taxon>
        <taxon>Caulobacterales</taxon>
        <taxon>Caulobacteraceae</taxon>
        <taxon>Asticcacaulis</taxon>
    </lineage>
</organism>
<sequence>MRPLLSTDDLSALPQDLPDWTLEDGGKAISRHLKFADFKQAFAFMTRVAAEADRMDHHPEWSNVYNTVSIRLTTHDSGGLTKSDIKLARLIDQAASGV</sequence>
<dbReference type="SUPFAM" id="SSF55248">
    <property type="entry name" value="PCD-like"/>
    <property type="match status" value="1"/>
</dbReference>
<comment type="catalytic activity">
    <reaction evidence="1 4">
        <text>(4aS,6R)-4a-hydroxy-L-erythro-5,6,7,8-tetrahydrobiopterin = (6R)-L-erythro-6,7-dihydrobiopterin + H2O</text>
        <dbReference type="Rhea" id="RHEA:11920"/>
        <dbReference type="ChEBI" id="CHEBI:15377"/>
        <dbReference type="ChEBI" id="CHEBI:15642"/>
        <dbReference type="ChEBI" id="CHEBI:43120"/>
        <dbReference type="EC" id="4.2.1.96"/>
    </reaction>
</comment>
<keyword evidence="3 4" id="KW-0456">Lyase</keyword>
<accession>A0A1G4SW16</accession>
<keyword evidence="6" id="KW-1185">Reference proteome</keyword>
<dbReference type="GO" id="GO:0008124">
    <property type="term" value="F:4-alpha-hydroxytetrahydrobiopterin dehydratase activity"/>
    <property type="evidence" value="ECO:0007669"/>
    <property type="project" value="UniProtKB-UniRule"/>
</dbReference>
<dbReference type="PANTHER" id="PTHR12599">
    <property type="entry name" value="PTERIN-4-ALPHA-CARBINOLAMINE DEHYDRATASE"/>
    <property type="match status" value="1"/>
</dbReference>
<dbReference type="OrthoDB" id="9794987at2"/>
<dbReference type="PANTHER" id="PTHR12599:SF0">
    <property type="entry name" value="PTERIN-4-ALPHA-CARBINOLAMINE DEHYDRATASE"/>
    <property type="match status" value="1"/>
</dbReference>
<name>A0A1G4SW16_9CAUL</name>
<proteinExistence type="inferred from homology"/>
<dbReference type="EMBL" id="FMTS01000005">
    <property type="protein sequence ID" value="SCW72479.1"/>
    <property type="molecule type" value="Genomic_DNA"/>
</dbReference>
<dbReference type="AlphaFoldDB" id="A0A1G4SW16"/>
<gene>
    <name evidence="5" type="ORF">SAMN02927928_2942</name>
</gene>
<dbReference type="InterPro" id="IPR001533">
    <property type="entry name" value="Pterin_deHydtase"/>
</dbReference>
<evidence type="ECO:0000256" key="3">
    <source>
        <dbReference type="ARBA" id="ARBA00023239"/>
    </source>
</evidence>
<dbReference type="GO" id="GO:0006729">
    <property type="term" value="P:tetrahydrobiopterin biosynthetic process"/>
    <property type="evidence" value="ECO:0007669"/>
    <property type="project" value="InterPro"/>
</dbReference>
<dbReference type="EC" id="4.2.1.96" evidence="4"/>
<evidence type="ECO:0000313" key="5">
    <source>
        <dbReference type="EMBL" id="SCW72479.1"/>
    </source>
</evidence>
<dbReference type="NCBIfam" id="NF002018">
    <property type="entry name" value="PRK00823.1-3"/>
    <property type="match status" value="1"/>
</dbReference>
<reference evidence="6" key="1">
    <citation type="submission" date="2016-10" db="EMBL/GenBank/DDBJ databases">
        <authorList>
            <person name="Varghese N."/>
            <person name="Submissions S."/>
        </authorList>
    </citation>
    <scope>NUCLEOTIDE SEQUENCE [LARGE SCALE GENOMIC DNA]</scope>
    <source>
        <strain evidence="6">CGMCC 1.3431</strain>
    </source>
</reference>
<dbReference type="RefSeq" id="WP_090649554.1">
    <property type="nucleotide sequence ID" value="NZ_CBCRYE010000003.1"/>
</dbReference>
<comment type="similarity">
    <text evidence="2 4">Belongs to the pterin-4-alpha-carbinolamine dehydratase family.</text>
</comment>
<evidence type="ECO:0000313" key="6">
    <source>
        <dbReference type="Proteomes" id="UP000199150"/>
    </source>
</evidence>
<evidence type="ECO:0000256" key="1">
    <source>
        <dbReference type="ARBA" id="ARBA00001554"/>
    </source>
</evidence>
<dbReference type="CDD" id="cd00914">
    <property type="entry name" value="PCD_DCoH_subfamily_b"/>
    <property type="match status" value="1"/>
</dbReference>
<dbReference type="Proteomes" id="UP000199150">
    <property type="component" value="Unassembled WGS sequence"/>
</dbReference>
<dbReference type="InterPro" id="IPR036428">
    <property type="entry name" value="PCD_sf"/>
</dbReference>
<dbReference type="Pfam" id="PF01329">
    <property type="entry name" value="Pterin_4a"/>
    <property type="match status" value="1"/>
</dbReference>
<dbReference type="STRING" id="260084.SAMN02927928_2942"/>
<dbReference type="Gene3D" id="3.30.1360.20">
    <property type="entry name" value="Transcriptional coactivator/pterin dehydratase"/>
    <property type="match status" value="1"/>
</dbReference>
<dbReference type="HAMAP" id="MF_00434">
    <property type="entry name" value="Pterin_4_alpha"/>
    <property type="match status" value="1"/>
</dbReference>
<protein>
    <recommendedName>
        <fullName evidence="4">Putative pterin-4-alpha-carbinolamine dehydratase</fullName>
        <shortName evidence="4">PHS</shortName>
        <ecNumber evidence="4">4.2.1.96</ecNumber>
    </recommendedName>
    <alternativeName>
        <fullName evidence="4">4-alpha-hydroxy-tetrahydropterin dehydratase</fullName>
    </alternativeName>
    <alternativeName>
        <fullName evidence="4">Pterin carbinolamine dehydratase</fullName>
        <shortName evidence="4">PCD</shortName>
    </alternativeName>
</protein>
<dbReference type="NCBIfam" id="NF002017">
    <property type="entry name" value="PRK00823.1-2"/>
    <property type="match status" value="1"/>
</dbReference>